<evidence type="ECO:0000313" key="5">
    <source>
        <dbReference type="EMBL" id="BBO73613.1"/>
    </source>
</evidence>
<gene>
    <name evidence="5" type="ORF">DSCW_10300</name>
</gene>
<dbReference type="CDD" id="cd07377">
    <property type="entry name" value="WHTH_GntR"/>
    <property type="match status" value="1"/>
</dbReference>
<reference evidence="5 6" key="1">
    <citation type="submission" date="2019-11" db="EMBL/GenBank/DDBJ databases">
        <title>Comparative genomics of hydrocarbon-degrading Desulfosarcina strains.</title>
        <authorList>
            <person name="Watanabe M."/>
            <person name="Kojima H."/>
            <person name="Fukui M."/>
        </authorList>
    </citation>
    <scope>NUCLEOTIDE SEQUENCE [LARGE SCALE GENOMIC DNA]</scope>
    <source>
        <strain evidence="5 6">PP31</strain>
    </source>
</reference>
<dbReference type="PANTHER" id="PTHR43537">
    <property type="entry name" value="TRANSCRIPTIONAL REGULATOR, GNTR FAMILY"/>
    <property type="match status" value="1"/>
</dbReference>
<dbReference type="Pfam" id="PF07729">
    <property type="entry name" value="FCD"/>
    <property type="match status" value="1"/>
</dbReference>
<protein>
    <submittedName>
        <fullName evidence="5">GntR family transcriptional regulator</fullName>
    </submittedName>
</protein>
<dbReference type="GO" id="GO:0003677">
    <property type="term" value="F:DNA binding"/>
    <property type="evidence" value="ECO:0007669"/>
    <property type="project" value="UniProtKB-KW"/>
</dbReference>
<proteinExistence type="predicted"/>
<keyword evidence="3" id="KW-0804">Transcription</keyword>
<dbReference type="GO" id="GO:0003700">
    <property type="term" value="F:DNA-binding transcription factor activity"/>
    <property type="evidence" value="ECO:0007669"/>
    <property type="project" value="InterPro"/>
</dbReference>
<evidence type="ECO:0000256" key="2">
    <source>
        <dbReference type="ARBA" id="ARBA00023125"/>
    </source>
</evidence>
<dbReference type="Gene3D" id="1.10.10.10">
    <property type="entry name" value="Winged helix-like DNA-binding domain superfamily/Winged helix DNA-binding domain"/>
    <property type="match status" value="1"/>
</dbReference>
<dbReference type="InterPro" id="IPR008920">
    <property type="entry name" value="TF_FadR/GntR_C"/>
</dbReference>
<dbReference type="InterPro" id="IPR036388">
    <property type="entry name" value="WH-like_DNA-bd_sf"/>
</dbReference>
<feature type="domain" description="HTH gntR-type" evidence="4">
    <location>
        <begin position="10"/>
        <end position="80"/>
    </location>
</feature>
<dbReference type="SUPFAM" id="SSF48008">
    <property type="entry name" value="GntR ligand-binding domain-like"/>
    <property type="match status" value="1"/>
</dbReference>
<dbReference type="SMART" id="SM00895">
    <property type="entry name" value="FCD"/>
    <property type="match status" value="1"/>
</dbReference>
<dbReference type="RefSeq" id="WP_155302706.1">
    <property type="nucleotide sequence ID" value="NZ_AP021875.1"/>
</dbReference>
<dbReference type="PROSITE" id="PS50949">
    <property type="entry name" value="HTH_GNTR"/>
    <property type="match status" value="1"/>
</dbReference>
<evidence type="ECO:0000256" key="3">
    <source>
        <dbReference type="ARBA" id="ARBA00023163"/>
    </source>
</evidence>
<dbReference type="PRINTS" id="PR00035">
    <property type="entry name" value="HTHGNTR"/>
</dbReference>
<dbReference type="SUPFAM" id="SSF46785">
    <property type="entry name" value="Winged helix' DNA-binding domain"/>
    <property type="match status" value="1"/>
</dbReference>
<dbReference type="AlphaFoldDB" id="A0A5K7Z0D1"/>
<dbReference type="EMBL" id="AP021875">
    <property type="protein sequence ID" value="BBO73613.1"/>
    <property type="molecule type" value="Genomic_DNA"/>
</dbReference>
<dbReference type="InterPro" id="IPR011711">
    <property type="entry name" value="GntR_C"/>
</dbReference>
<dbReference type="KEGG" id="dwd:DSCW_10300"/>
<dbReference type="Pfam" id="PF00392">
    <property type="entry name" value="GntR"/>
    <property type="match status" value="1"/>
</dbReference>
<keyword evidence="2" id="KW-0238">DNA-binding</keyword>
<sequence>MPEYKSLKKPLLSQEVKDAIQTSIADETFKPGEKLPSERELVDQFQVSRVTIREALRNLQSAGLIEIRRGINAGAYVSEPNSDPITENFRNLIHMGRIGFSHLIDARLYIEPRASEIAAKYATDKDIDRLQKVLDKAAGQVATSRKSARLTNVSFHVEVAKITKNPIILFITESITQSYSATIIELTRTQLRRRVIQKFILGHREILAAIVKHNPAEAYEMTRRHLLDTYQAYTHVLPDDQVQEIDRRIQQENHCWSEDTEL</sequence>
<dbReference type="Gene3D" id="1.20.120.530">
    <property type="entry name" value="GntR ligand-binding domain-like"/>
    <property type="match status" value="1"/>
</dbReference>
<evidence type="ECO:0000259" key="4">
    <source>
        <dbReference type="PROSITE" id="PS50949"/>
    </source>
</evidence>
<dbReference type="InterPro" id="IPR000524">
    <property type="entry name" value="Tscrpt_reg_HTH_GntR"/>
</dbReference>
<evidence type="ECO:0000313" key="6">
    <source>
        <dbReference type="Proteomes" id="UP000427769"/>
    </source>
</evidence>
<dbReference type="InterPro" id="IPR036390">
    <property type="entry name" value="WH_DNA-bd_sf"/>
</dbReference>
<keyword evidence="6" id="KW-1185">Reference proteome</keyword>
<dbReference type="SMART" id="SM00345">
    <property type="entry name" value="HTH_GNTR"/>
    <property type="match status" value="1"/>
</dbReference>
<name>A0A5K7Z0D1_9BACT</name>
<organism evidence="5 6">
    <name type="scientific">Desulfosarcina widdelii</name>
    <dbReference type="NCBI Taxonomy" id="947919"/>
    <lineage>
        <taxon>Bacteria</taxon>
        <taxon>Pseudomonadati</taxon>
        <taxon>Thermodesulfobacteriota</taxon>
        <taxon>Desulfobacteria</taxon>
        <taxon>Desulfobacterales</taxon>
        <taxon>Desulfosarcinaceae</taxon>
        <taxon>Desulfosarcina</taxon>
    </lineage>
</organism>
<dbReference type="Proteomes" id="UP000427769">
    <property type="component" value="Chromosome"/>
</dbReference>
<dbReference type="PANTHER" id="PTHR43537:SF5">
    <property type="entry name" value="UXU OPERON TRANSCRIPTIONAL REGULATOR"/>
    <property type="match status" value="1"/>
</dbReference>
<accession>A0A5K7Z0D1</accession>
<keyword evidence="1" id="KW-0805">Transcription regulation</keyword>
<evidence type="ECO:0000256" key="1">
    <source>
        <dbReference type="ARBA" id="ARBA00023015"/>
    </source>
</evidence>
<dbReference type="OrthoDB" id="5296437at2"/>